<feature type="region of interest" description="Disordered" evidence="4">
    <location>
        <begin position="557"/>
        <end position="580"/>
    </location>
</feature>
<evidence type="ECO:0000256" key="4">
    <source>
        <dbReference type="SAM" id="MobiDB-lite"/>
    </source>
</evidence>
<feature type="compositionally biased region" description="Basic and acidic residues" evidence="4">
    <location>
        <begin position="866"/>
        <end position="878"/>
    </location>
</feature>
<dbReference type="GO" id="GO:0009904">
    <property type="term" value="P:chloroplast accumulation movement"/>
    <property type="evidence" value="ECO:0007669"/>
    <property type="project" value="TreeGrafter"/>
</dbReference>
<sequence length="938" mass="103465">MKYTKQTKNKRRTTRNKTLISLCLSLSRADAPNPRFTHVGLMEKEKTLVFNLNNKKAISHVGDGGIVVSFVGFVLDLKWDNQVFVLFGPPNFGGMDESNGHGTSPVDISPPIQVSSQEQAPTDLEIPVSASSVITGADNQKENVDDTDTSIMQEDVGPPQDQTVPTSLENVNELAPRTEDILVGSSIADGSAPEPLNASAATLSNTTAEHEDNGSISAVDIQVNNNHETNGEKVPDMETSQVRSSDVLNQHQLKVESKINRTPEANVQPEDIKPIVVNRGLVDTAAPFESVREAVSKFGGIVDWKAHKAMTIEKRKHVELELQKAQEEIPEYKRQSEAAEGAKTQVLWELESTKRLIEELKLNLEKAQTEEAQAKQDSELARLRLEEMEQGITDEVSVAAKAQLDVAKARYAAAVADLKTVKAELIALQAEYVSLVKERDMAVLRAEAAVSTSKEIEKTVEELTLELINAKESLESAHAAHMEAEEHRIGASLAREQDTLNWEKELKQSEEELVWLNEQLVSAKDLKSKLDTASKLLLDLKAELAAYMEAKLKEEVDAKKEVEEEGATSEAGEADKSPKSAKAVVALTKKELNEVEFKIEKAKDEVKCLKVAAVSLQSELESEKIALATMRQREGMASIAVSSLEAELSRTKEEIELTQMKEREAREKMVELPKELQKAAQEADQAKLEAQAMREELRKAREEAEQAKAGETTIESRLNAALKEIEAARASERLALAAVKALQESEENISDGVTLPLDEYYELSKQAHEAEELANQKVAAAVAQIEVAQQSHSQSLERLKEANKELSERREVLKAATEKAEIAKKGKLGVEQELRKWRADHEQRRKADAAAAPPPPPIPSRSPVKSFDEGRDGRKSVDNDLSSAVHVRHASSPKTYDSHDESDVSFSDFKDAKKKKSFFPKFVKFLAGKKGSGQPPKQ</sequence>
<feature type="region of interest" description="Disordered" evidence="4">
    <location>
        <begin position="130"/>
        <end position="165"/>
    </location>
</feature>
<feature type="coiled-coil region" evidence="3">
    <location>
        <begin position="308"/>
        <end position="386"/>
    </location>
</feature>
<organism evidence="5 6">
    <name type="scientific">Acorus calamus</name>
    <name type="common">Sweet flag</name>
    <dbReference type="NCBI Taxonomy" id="4465"/>
    <lineage>
        <taxon>Eukaryota</taxon>
        <taxon>Viridiplantae</taxon>
        <taxon>Streptophyta</taxon>
        <taxon>Embryophyta</taxon>
        <taxon>Tracheophyta</taxon>
        <taxon>Spermatophyta</taxon>
        <taxon>Magnoliopsida</taxon>
        <taxon>Liliopsida</taxon>
        <taxon>Acoraceae</taxon>
        <taxon>Acorus</taxon>
    </lineage>
</organism>
<dbReference type="InterPro" id="IPR008545">
    <property type="entry name" value="Web"/>
</dbReference>
<name>A0AAV9CHD5_ACOCL</name>
<dbReference type="EMBL" id="JAUJYO010000019">
    <property type="protein sequence ID" value="KAK1287452.1"/>
    <property type="molecule type" value="Genomic_DNA"/>
</dbReference>
<gene>
    <name evidence="5" type="primary">WEL2</name>
    <name evidence="5" type="ORF">QJS10_CPB19g01725</name>
</gene>
<dbReference type="Proteomes" id="UP001180020">
    <property type="component" value="Unassembled WGS sequence"/>
</dbReference>
<feature type="compositionally biased region" description="Basic and acidic residues" evidence="4">
    <location>
        <begin position="667"/>
        <end position="677"/>
    </location>
</feature>
<keyword evidence="2 3" id="KW-0175">Coiled coil</keyword>
<dbReference type="PANTHER" id="PTHR32054">
    <property type="entry name" value="HEAVY CHAIN, PUTATIVE, EXPRESSED-RELATED-RELATED"/>
    <property type="match status" value="1"/>
</dbReference>
<comment type="caution">
    <text evidence="5">The sequence shown here is derived from an EMBL/GenBank/DDBJ whole genome shotgun (WGS) entry which is preliminary data.</text>
</comment>
<evidence type="ECO:0000256" key="3">
    <source>
        <dbReference type="SAM" id="Coils"/>
    </source>
</evidence>
<dbReference type="GO" id="GO:0009903">
    <property type="term" value="P:chloroplast avoidance movement"/>
    <property type="evidence" value="ECO:0007669"/>
    <property type="project" value="TreeGrafter"/>
</dbReference>
<evidence type="ECO:0000313" key="6">
    <source>
        <dbReference type="Proteomes" id="UP001180020"/>
    </source>
</evidence>
<feature type="region of interest" description="Disordered" evidence="4">
    <location>
        <begin position="791"/>
        <end position="818"/>
    </location>
</feature>
<comment type="similarity">
    <text evidence="1">Belongs to the WEB family.</text>
</comment>
<dbReference type="GO" id="GO:0005829">
    <property type="term" value="C:cytosol"/>
    <property type="evidence" value="ECO:0007669"/>
    <property type="project" value="TreeGrafter"/>
</dbReference>
<keyword evidence="6" id="KW-1185">Reference proteome</keyword>
<protein>
    <submittedName>
        <fullName evidence="5">Protein WEAK CHLOROPLAST MOVEMENT UNDER BLUE LIGHT-like 2</fullName>
    </submittedName>
</protein>
<reference evidence="5" key="2">
    <citation type="submission" date="2023-06" db="EMBL/GenBank/DDBJ databases">
        <authorList>
            <person name="Ma L."/>
            <person name="Liu K.-W."/>
            <person name="Li Z."/>
            <person name="Hsiao Y.-Y."/>
            <person name="Qi Y."/>
            <person name="Fu T."/>
            <person name="Tang G."/>
            <person name="Zhang D."/>
            <person name="Sun W.-H."/>
            <person name="Liu D.-K."/>
            <person name="Li Y."/>
            <person name="Chen G.-Z."/>
            <person name="Liu X.-D."/>
            <person name="Liao X.-Y."/>
            <person name="Jiang Y.-T."/>
            <person name="Yu X."/>
            <person name="Hao Y."/>
            <person name="Huang J."/>
            <person name="Zhao X.-W."/>
            <person name="Ke S."/>
            <person name="Chen Y.-Y."/>
            <person name="Wu W.-L."/>
            <person name="Hsu J.-L."/>
            <person name="Lin Y.-F."/>
            <person name="Huang M.-D."/>
            <person name="Li C.-Y."/>
            <person name="Huang L."/>
            <person name="Wang Z.-W."/>
            <person name="Zhao X."/>
            <person name="Zhong W.-Y."/>
            <person name="Peng D.-H."/>
            <person name="Ahmad S."/>
            <person name="Lan S."/>
            <person name="Zhang J.-S."/>
            <person name="Tsai W.-C."/>
            <person name="Van De Peer Y."/>
            <person name="Liu Z.-J."/>
        </authorList>
    </citation>
    <scope>NUCLEOTIDE SEQUENCE</scope>
    <source>
        <strain evidence="5">CP</strain>
        <tissue evidence="5">Leaves</tissue>
    </source>
</reference>
<dbReference type="Pfam" id="PF05701">
    <property type="entry name" value="WEMBL"/>
    <property type="match status" value="1"/>
</dbReference>
<evidence type="ECO:0000313" key="5">
    <source>
        <dbReference type="EMBL" id="KAK1287452.1"/>
    </source>
</evidence>
<proteinExistence type="inferred from homology"/>
<dbReference type="PANTHER" id="PTHR32054:SF31">
    <property type="entry name" value="PROTEIN WEAK CHLOROPLAST MOVEMENT UNDER BLUE LIGHT 1"/>
    <property type="match status" value="1"/>
</dbReference>
<dbReference type="AlphaFoldDB" id="A0AAV9CHD5"/>
<evidence type="ECO:0000256" key="2">
    <source>
        <dbReference type="ARBA" id="ARBA00023054"/>
    </source>
</evidence>
<reference evidence="5" key="1">
    <citation type="journal article" date="2023" name="Nat. Commun.">
        <title>Diploid and tetraploid genomes of Acorus and the evolution of monocots.</title>
        <authorList>
            <person name="Ma L."/>
            <person name="Liu K.W."/>
            <person name="Li Z."/>
            <person name="Hsiao Y.Y."/>
            <person name="Qi Y."/>
            <person name="Fu T."/>
            <person name="Tang G.D."/>
            <person name="Zhang D."/>
            <person name="Sun W.H."/>
            <person name="Liu D.K."/>
            <person name="Li Y."/>
            <person name="Chen G.Z."/>
            <person name="Liu X.D."/>
            <person name="Liao X.Y."/>
            <person name="Jiang Y.T."/>
            <person name="Yu X."/>
            <person name="Hao Y."/>
            <person name="Huang J."/>
            <person name="Zhao X.W."/>
            <person name="Ke S."/>
            <person name="Chen Y.Y."/>
            <person name="Wu W.L."/>
            <person name="Hsu J.L."/>
            <person name="Lin Y.F."/>
            <person name="Huang M.D."/>
            <person name="Li C.Y."/>
            <person name="Huang L."/>
            <person name="Wang Z.W."/>
            <person name="Zhao X."/>
            <person name="Zhong W.Y."/>
            <person name="Peng D.H."/>
            <person name="Ahmad S."/>
            <person name="Lan S."/>
            <person name="Zhang J.S."/>
            <person name="Tsai W.C."/>
            <person name="Van de Peer Y."/>
            <person name="Liu Z.J."/>
        </authorList>
    </citation>
    <scope>NUCLEOTIDE SEQUENCE</scope>
    <source>
        <strain evidence="5">CP</strain>
    </source>
</reference>
<feature type="region of interest" description="Disordered" evidence="4">
    <location>
        <begin position="831"/>
        <end position="906"/>
    </location>
</feature>
<feature type="compositionally biased region" description="Basic and acidic residues" evidence="4">
    <location>
        <begin position="795"/>
        <end position="818"/>
    </location>
</feature>
<accession>A0AAV9CHD5</accession>
<feature type="compositionally biased region" description="Basic and acidic residues" evidence="4">
    <location>
        <begin position="831"/>
        <end position="848"/>
    </location>
</feature>
<feature type="region of interest" description="Disordered" evidence="4">
    <location>
        <begin position="667"/>
        <end position="686"/>
    </location>
</feature>
<evidence type="ECO:0000256" key="1">
    <source>
        <dbReference type="ARBA" id="ARBA00005485"/>
    </source>
</evidence>